<dbReference type="Gene3D" id="1.10.150.400">
    <property type="match status" value="1"/>
</dbReference>
<dbReference type="InterPro" id="IPR023214">
    <property type="entry name" value="HAD_sf"/>
</dbReference>
<name>A0A856MI59_9CYAN</name>
<dbReference type="AlphaFoldDB" id="A0A856MI59"/>
<dbReference type="InterPro" id="IPR041492">
    <property type="entry name" value="HAD_2"/>
</dbReference>
<dbReference type="InterPro" id="IPR036412">
    <property type="entry name" value="HAD-like_sf"/>
</dbReference>
<dbReference type="SUPFAM" id="SSF56784">
    <property type="entry name" value="HAD-like"/>
    <property type="match status" value="1"/>
</dbReference>
<accession>A0A856MI59</accession>
<dbReference type="RefSeq" id="WP_171976606.1">
    <property type="nucleotide sequence ID" value="NZ_CAWOXK010000001.1"/>
</dbReference>
<proteinExistence type="predicted"/>
<evidence type="ECO:0000313" key="2">
    <source>
        <dbReference type="Proteomes" id="UP000503129"/>
    </source>
</evidence>
<organism evidence="1 2">
    <name type="scientific">Brasilonema sennae CENA114</name>
    <dbReference type="NCBI Taxonomy" id="415709"/>
    <lineage>
        <taxon>Bacteria</taxon>
        <taxon>Bacillati</taxon>
        <taxon>Cyanobacteriota</taxon>
        <taxon>Cyanophyceae</taxon>
        <taxon>Nostocales</taxon>
        <taxon>Scytonemataceae</taxon>
        <taxon>Brasilonema</taxon>
        <taxon>Bromeliae group (in: Brasilonema)</taxon>
    </lineage>
</organism>
<dbReference type="EMBL" id="CP030118">
    <property type="protein sequence ID" value="QDL09321.1"/>
    <property type="molecule type" value="Genomic_DNA"/>
</dbReference>
<protein>
    <submittedName>
        <fullName evidence="1">Uncharacterized protein</fullName>
    </submittedName>
</protein>
<dbReference type="Proteomes" id="UP000503129">
    <property type="component" value="Chromosome"/>
</dbReference>
<reference evidence="1 2" key="1">
    <citation type="submission" date="2018-06" db="EMBL/GenBank/DDBJ databases">
        <title>Comparative genomics of Brasilonema spp. strains.</title>
        <authorList>
            <person name="Alvarenga D.O."/>
            <person name="Fiore M.F."/>
            <person name="Varani A.M."/>
        </authorList>
    </citation>
    <scope>NUCLEOTIDE SEQUENCE [LARGE SCALE GENOMIC DNA]</scope>
    <source>
        <strain evidence="1 2">CENA114</strain>
    </source>
</reference>
<keyword evidence="2" id="KW-1185">Reference proteome</keyword>
<dbReference type="Gene3D" id="3.40.50.1000">
    <property type="entry name" value="HAD superfamily/HAD-like"/>
    <property type="match status" value="1"/>
</dbReference>
<dbReference type="KEGG" id="bsen:DP114_16685"/>
<dbReference type="Pfam" id="PF13419">
    <property type="entry name" value="HAD_2"/>
    <property type="match status" value="1"/>
</dbReference>
<evidence type="ECO:0000313" key="1">
    <source>
        <dbReference type="EMBL" id="QDL09321.1"/>
    </source>
</evidence>
<sequence length="673" mass="77351">MQKTVYSFDVFETSLIRVWAKPTDLFWELGKQLRQQKLIEISADTWQQMRIKAESAARVASKTGEVTVEQIYQQLAGFLGWSTTQAQQAMHKEIALELASLRPVPAIQKRIQALQQANERVIYISDMYLSEETIRTFLKENNVWTPGSCLYVSSEVGVSKANGKLFQHCLAKESVKASQLNHIGDNLHSDVKMAKKQGVRVEPISQTHLNRYEQIIANDSQLPLPFRSQLAGMSRLTRLHSKETSPNKQIIWDTTANVIAPMLFGYVYWCLVSAKKRGIKRLYFVARDGQILHKIAQEICRNWGYEIDCRYLYGSRQAWHAPSLMKVGEDEYTWIFNDTTFLSVHSVCERVNITPEQIEDVLARFGFAKFRWNHNLSRQERNQLKLAFREPEVVELIVATATSYREQAIGYFRQEQIGDGLPFAVVDIGWTGRSLGSFSKVLKSAGLYPESGMHGFYFALEKRVKAFASDQLLTYFYDGDKPVGDRDRICQYRCLFELFVAADHGGTARYEQQGDQYTPVLRYQKNQAAINWGLYVLQNAAVEFAKQLTTNLSEQDCPVELFIRATNVLIEEFVQNPFFQEAKVFGSFLMAEDQGENKLYELAPAYSLIDCFRLILRGKQPHQNVWFPASFARSHPIFRIFMNERTMNMTHHLRVIGGKLRRGILLKQLSEPA</sequence>
<gene>
    <name evidence="1" type="ORF">DP114_16685</name>
</gene>